<dbReference type="SUPFAM" id="SSF109854">
    <property type="entry name" value="DinB/YfiT-like putative metalloenzymes"/>
    <property type="match status" value="1"/>
</dbReference>
<dbReference type="RefSeq" id="WP_203571642.1">
    <property type="nucleotide sequence ID" value="NZ_WOFE01000006.1"/>
</dbReference>
<dbReference type="Proteomes" id="UP001195660">
    <property type="component" value="Unassembled WGS sequence"/>
</dbReference>
<keyword evidence="2" id="KW-0479">Metal-binding</keyword>
<keyword evidence="4" id="KW-1185">Reference proteome</keyword>
<dbReference type="Gene3D" id="1.20.120.450">
    <property type="entry name" value="dinb family like domain"/>
    <property type="match status" value="1"/>
</dbReference>
<evidence type="ECO:0000256" key="1">
    <source>
        <dbReference type="ARBA" id="ARBA00008635"/>
    </source>
</evidence>
<gene>
    <name evidence="3" type="ORF">GM173_12105</name>
</gene>
<dbReference type="InterPro" id="IPR034660">
    <property type="entry name" value="DinB/YfiT-like"/>
</dbReference>
<dbReference type="PANTHER" id="PTHR37302:SF1">
    <property type="entry name" value="PROTEIN DINB"/>
    <property type="match status" value="1"/>
</dbReference>
<dbReference type="PANTHER" id="PTHR37302">
    <property type="entry name" value="SLR1116 PROTEIN"/>
    <property type="match status" value="1"/>
</dbReference>
<reference evidence="3 4" key="1">
    <citation type="submission" date="2019-11" db="EMBL/GenBank/DDBJ databases">
        <title>Novel Deefgea species.</title>
        <authorList>
            <person name="Han J.-H."/>
        </authorList>
    </citation>
    <scope>NUCLEOTIDE SEQUENCE [LARGE SCALE GENOMIC DNA]</scope>
    <source>
        <strain evidence="3 4">LMG 24817</strain>
    </source>
</reference>
<dbReference type="Pfam" id="PF05163">
    <property type="entry name" value="DinB"/>
    <property type="match status" value="1"/>
</dbReference>
<proteinExistence type="inferred from homology"/>
<protein>
    <submittedName>
        <fullName evidence="3">Damage-inducible protein DinB</fullName>
    </submittedName>
</protein>
<evidence type="ECO:0000313" key="3">
    <source>
        <dbReference type="EMBL" id="MBM5572313.1"/>
    </source>
</evidence>
<evidence type="ECO:0000313" key="4">
    <source>
        <dbReference type="Proteomes" id="UP001195660"/>
    </source>
</evidence>
<organism evidence="3 4">
    <name type="scientific">Deefgea chitinilytica</name>
    <dbReference type="NCBI Taxonomy" id="570276"/>
    <lineage>
        <taxon>Bacteria</taxon>
        <taxon>Pseudomonadati</taxon>
        <taxon>Pseudomonadota</taxon>
        <taxon>Betaproteobacteria</taxon>
        <taxon>Neisseriales</taxon>
        <taxon>Chitinibacteraceae</taxon>
        <taxon>Deefgea</taxon>
    </lineage>
</organism>
<dbReference type="InterPro" id="IPR007837">
    <property type="entry name" value="DinB"/>
</dbReference>
<sequence>MSTATLLHSLFKYKAWANQELFAALQILDPATQHEQLHAAIRILNHIYVVDRIFAAHLQGTSHSYNNTNTPATPTLAALYQDVQESDQWYLDYVAQLNAIQLAETIEFTFIDAQLGRMSREEILAHIITHGGYHRGAVGRIMSQQGISAPRDIYTGFLHLSEPERRHHT</sequence>
<comment type="similarity">
    <text evidence="1">Belongs to the DinB family.</text>
</comment>
<comment type="caution">
    <text evidence="3">The sequence shown here is derived from an EMBL/GenBank/DDBJ whole genome shotgun (WGS) entry which is preliminary data.</text>
</comment>
<name>A0ABS2CDT5_9NEIS</name>
<accession>A0ABS2CDT5</accession>
<evidence type="ECO:0000256" key="2">
    <source>
        <dbReference type="ARBA" id="ARBA00022723"/>
    </source>
</evidence>
<dbReference type="EMBL" id="WOFE01000006">
    <property type="protein sequence ID" value="MBM5572313.1"/>
    <property type="molecule type" value="Genomic_DNA"/>
</dbReference>